<feature type="coiled-coil region" evidence="1">
    <location>
        <begin position="494"/>
        <end position="521"/>
    </location>
</feature>
<organism evidence="3 4">
    <name type="scientific">Aduncisulcus paluster</name>
    <dbReference type="NCBI Taxonomy" id="2918883"/>
    <lineage>
        <taxon>Eukaryota</taxon>
        <taxon>Metamonada</taxon>
        <taxon>Carpediemonas-like organisms</taxon>
        <taxon>Aduncisulcus</taxon>
    </lineage>
</organism>
<feature type="compositionally biased region" description="Polar residues" evidence="2">
    <location>
        <begin position="13"/>
        <end position="24"/>
    </location>
</feature>
<accession>A0ABQ5JRK2</accession>
<keyword evidence="1" id="KW-0175">Coiled coil</keyword>
<comment type="caution">
    <text evidence="3">The sequence shown here is derived from an EMBL/GenBank/DDBJ whole genome shotgun (WGS) entry which is preliminary data.</text>
</comment>
<feature type="compositionally biased region" description="Basic and acidic residues" evidence="2">
    <location>
        <begin position="1"/>
        <end position="11"/>
    </location>
</feature>
<feature type="region of interest" description="Disordered" evidence="2">
    <location>
        <begin position="264"/>
        <end position="297"/>
    </location>
</feature>
<evidence type="ECO:0000256" key="2">
    <source>
        <dbReference type="SAM" id="MobiDB-lite"/>
    </source>
</evidence>
<protein>
    <submittedName>
        <fullName evidence="3">Uncharacterized protein</fullName>
    </submittedName>
</protein>
<evidence type="ECO:0000313" key="3">
    <source>
        <dbReference type="EMBL" id="GKT13876.1"/>
    </source>
</evidence>
<sequence length="621" mass="71633">MIHLPPQHDHLPSQPQFDGLSENTEAGEHHDEDNPPDFNAMVPPKDFIPSIIKEKRLHSTIHGFRDELSNIGISSLISETKKESQEDIYKLSQQYHDGGHYLEELKKCSEADLKSLTYAGDISKRRKWEVTEEKRQEYVPLPDTFLFNQIHGSGNELVSLKQNTEDILDEVGKERRKEGEQREVEGDQQGGGDQQSSLLQKRQLGILLMDEDEYQHEVEIHKAHIEAHPLSHDPYIDLSHLYSGRGNVSEAISCLKKGIQVLSKEQNERKEKEKEKEEKKESEISISSSSSSSSSQLTKFRTRPRSLATSAAATSLSLSILFLEYLSLLSNDPLEKLSIYRQALLIIPFSEKIWLSYLSFSFSNNDTKRHLELCVKALTHVRYSIPIARTESIFRLANDNNSNNNDNNVVEKNGIYDIPNVIIGSVMNFIDRCFIDLRLGEKKEEKEERFIVGGRRSLLLGFTIGKKFSSIIDTMNGIIGTIDRVLLYNSKNVRSNTLRLMERKEEKEEKEEEEVIVKRKKKIVRKKKKKVLKKQSEEKKQSEQIGTEEKDEISRTSLSLNGKHVHIPQHRIGYSNVFKCKYRVDSDLCMYRICSAYVKYILIQEQLKELKDREQEVKDKE</sequence>
<name>A0ABQ5JRK2_9EUKA</name>
<reference evidence="3" key="1">
    <citation type="submission" date="2022-03" db="EMBL/GenBank/DDBJ databases">
        <title>Draft genome sequence of Aduncisulcus paluster, a free-living microaerophilic Fornicata.</title>
        <authorList>
            <person name="Yuyama I."/>
            <person name="Kume K."/>
            <person name="Tamura T."/>
            <person name="Inagaki Y."/>
            <person name="Hashimoto T."/>
        </authorList>
    </citation>
    <scope>NUCLEOTIDE SEQUENCE</scope>
    <source>
        <strain evidence="3">NY0171</strain>
    </source>
</reference>
<evidence type="ECO:0000256" key="1">
    <source>
        <dbReference type="SAM" id="Coils"/>
    </source>
</evidence>
<feature type="compositionally biased region" description="Basic and acidic residues" evidence="2">
    <location>
        <begin position="265"/>
        <end position="283"/>
    </location>
</feature>
<feature type="non-terminal residue" evidence="3">
    <location>
        <position position="621"/>
    </location>
</feature>
<gene>
    <name evidence="3" type="ORF">ADUPG1_010355</name>
</gene>
<dbReference type="InterPro" id="IPR011990">
    <property type="entry name" value="TPR-like_helical_dom_sf"/>
</dbReference>
<feature type="region of interest" description="Disordered" evidence="2">
    <location>
        <begin position="173"/>
        <end position="197"/>
    </location>
</feature>
<dbReference type="Gene3D" id="1.25.40.10">
    <property type="entry name" value="Tetratricopeptide repeat domain"/>
    <property type="match status" value="1"/>
</dbReference>
<keyword evidence="4" id="KW-1185">Reference proteome</keyword>
<evidence type="ECO:0000313" key="4">
    <source>
        <dbReference type="Proteomes" id="UP001057375"/>
    </source>
</evidence>
<feature type="compositionally biased region" description="Low complexity" evidence="2">
    <location>
        <begin position="284"/>
        <end position="295"/>
    </location>
</feature>
<dbReference type="EMBL" id="BQXS01011548">
    <property type="protein sequence ID" value="GKT13876.1"/>
    <property type="molecule type" value="Genomic_DNA"/>
</dbReference>
<feature type="compositionally biased region" description="Basic and acidic residues" evidence="2">
    <location>
        <begin position="173"/>
        <end position="185"/>
    </location>
</feature>
<proteinExistence type="predicted"/>
<feature type="region of interest" description="Disordered" evidence="2">
    <location>
        <begin position="1"/>
        <end position="42"/>
    </location>
</feature>
<dbReference type="Proteomes" id="UP001057375">
    <property type="component" value="Unassembled WGS sequence"/>
</dbReference>